<evidence type="ECO:0000256" key="1">
    <source>
        <dbReference type="ARBA" id="ARBA00022679"/>
    </source>
</evidence>
<sequence length="55" mass="5481">MTTPWLVADVGGTNARFALVDGPGAPPGRVAALPTRDHRGLAEAAAAYLAEHGGG</sequence>
<dbReference type="GO" id="GO:0005536">
    <property type="term" value="F:D-glucose binding"/>
    <property type="evidence" value="ECO:0007669"/>
    <property type="project" value="InterPro"/>
</dbReference>
<name>A0A372JFZ5_9ACTN</name>
<dbReference type="GO" id="GO:0005524">
    <property type="term" value="F:ATP binding"/>
    <property type="evidence" value="ECO:0007669"/>
    <property type="project" value="InterPro"/>
</dbReference>
<dbReference type="SUPFAM" id="SSF53067">
    <property type="entry name" value="Actin-like ATPase domain"/>
    <property type="match status" value="1"/>
</dbReference>
<dbReference type="Proteomes" id="UP000261811">
    <property type="component" value="Unassembled WGS sequence"/>
</dbReference>
<gene>
    <name evidence="4" type="ORF">DZF91_25135</name>
</gene>
<proteinExistence type="inferred from homology"/>
<accession>A0A372JFZ5</accession>
<dbReference type="GO" id="GO:0006096">
    <property type="term" value="P:glycolytic process"/>
    <property type="evidence" value="ECO:0007669"/>
    <property type="project" value="InterPro"/>
</dbReference>
<organism evidence="4 5">
    <name type="scientific">Actinomadura logoneensis</name>
    <dbReference type="NCBI Taxonomy" id="2293572"/>
    <lineage>
        <taxon>Bacteria</taxon>
        <taxon>Bacillati</taxon>
        <taxon>Actinomycetota</taxon>
        <taxon>Actinomycetes</taxon>
        <taxon>Streptosporangiales</taxon>
        <taxon>Thermomonosporaceae</taxon>
        <taxon>Actinomadura</taxon>
    </lineage>
</organism>
<dbReference type="Gene3D" id="3.30.420.40">
    <property type="match status" value="1"/>
</dbReference>
<evidence type="ECO:0000313" key="5">
    <source>
        <dbReference type="Proteomes" id="UP000261811"/>
    </source>
</evidence>
<evidence type="ECO:0000256" key="2">
    <source>
        <dbReference type="ARBA" id="ARBA00022777"/>
    </source>
</evidence>
<keyword evidence="1" id="KW-0808">Transferase</keyword>
<dbReference type="GO" id="GO:0004340">
    <property type="term" value="F:glucokinase activity"/>
    <property type="evidence" value="ECO:0007669"/>
    <property type="project" value="InterPro"/>
</dbReference>
<dbReference type="AlphaFoldDB" id="A0A372JFZ5"/>
<keyword evidence="2 4" id="KW-0418">Kinase</keyword>
<keyword evidence="5" id="KW-1185">Reference proteome</keyword>
<comment type="similarity">
    <text evidence="3">Belongs to the bacterial glucokinase family.</text>
</comment>
<comment type="caution">
    <text evidence="4">The sequence shown here is derived from an EMBL/GenBank/DDBJ whole genome shotgun (WGS) entry which is preliminary data.</text>
</comment>
<dbReference type="InterPro" id="IPR003836">
    <property type="entry name" value="Glucokinase"/>
</dbReference>
<dbReference type="EMBL" id="QURH01000650">
    <property type="protein sequence ID" value="RFU38921.1"/>
    <property type="molecule type" value="Genomic_DNA"/>
</dbReference>
<protein>
    <submittedName>
        <fullName evidence="4">Glucokinase</fullName>
    </submittedName>
</protein>
<dbReference type="InterPro" id="IPR043129">
    <property type="entry name" value="ATPase_NBD"/>
</dbReference>
<dbReference type="Pfam" id="PF02685">
    <property type="entry name" value="Glucokinase"/>
    <property type="match status" value="1"/>
</dbReference>
<evidence type="ECO:0000313" key="4">
    <source>
        <dbReference type="EMBL" id="RFU38921.1"/>
    </source>
</evidence>
<dbReference type="RefSeq" id="WP_199486875.1">
    <property type="nucleotide sequence ID" value="NZ_QURH01000650.1"/>
</dbReference>
<reference evidence="4 5" key="1">
    <citation type="submission" date="2018-08" db="EMBL/GenBank/DDBJ databases">
        <title>Actinomadura jelena sp. nov., a novel Actinomycete isolated from soil in Chad.</title>
        <authorList>
            <person name="Shi L."/>
        </authorList>
    </citation>
    <scope>NUCLEOTIDE SEQUENCE [LARGE SCALE GENOMIC DNA]</scope>
    <source>
        <strain evidence="4 5">NEAU-G17</strain>
    </source>
</reference>
<feature type="non-terminal residue" evidence="4">
    <location>
        <position position="55"/>
    </location>
</feature>
<evidence type="ECO:0000256" key="3">
    <source>
        <dbReference type="RuleBase" id="RU004046"/>
    </source>
</evidence>